<comment type="caution">
    <text evidence="1">The sequence shown here is derived from an EMBL/GenBank/DDBJ whole genome shotgun (WGS) entry which is preliminary data.</text>
</comment>
<accession>A0A0R1HRR7</accession>
<sequence>MRGYNNNKKEWISATLMASAVLAGLLVGGSVTPMTQGEQRVSAQAKEIKAVSSSTSESSKKQTVIKKDDKNVKVVTNKVGSIAPTLGYAGPSTDAVDTNWSKTPVDPNKITTTYVSPSGKQYIDDEPVLYFGNNELKFQPSSLTNNKSYNDPTNASSWMYTGTTGVNPNPRRSYGIIINGNVPDDRGYGNTSSARTNSIEAGVRDGKITNYQLYKNTSGTGFKATMYDTVYNLSYTFEEIYDEVGGIYSYFSITNNDAAGTASRAVGAVQGVDTFVDSDRVPVKSIGPNAGFKMTGDKHTLNFRLNSPVNNARLGGWTNYTAGRVPGVMQIANVSEYFTGGILGAGMEASAADKVISISDISKPDEPLIDDSGFVIKTNPKMLAPGETLTNGSYLTYKEVTPSTPPVATVTTPTINAYADQAAAFTIKGKVIDVDGTKGHIEITYPDGSTSPATDNKYDTSKINTFFDYTAKIDPARLSVGANTITIAAVDDKDNRQLLPVTMKANLFKLSATGLPQLIKIGGTVSTLETDLIKNLTIMNKNKHTLTIDGKNPSGKPLDNSKVGFYFQDMTLTDTDTSPVEVANVPVPVNVSDDHTVIDTTSAVYAKDFSTTSEAISGLSNADLNALILKSSEARGWMSATGAESKVSVKSTTLTGTSSDGVYKAVIQNANGKEITINITVTGGLKIASAPDAITYGASTGVMLPYSKENFNLQRQDNSTAKVSISNSGKQAWKLTAKVSKPLTSGSDTLTGVLKYIDTNNAVTDLDSGSVIVGTGKTEATQDVTWDAKQGIIASLDGANTSLKAGKYTGELTWTLDDTPNA</sequence>
<evidence type="ECO:0000313" key="2">
    <source>
        <dbReference type="Proteomes" id="UP000051450"/>
    </source>
</evidence>
<gene>
    <name evidence="1" type="ORF">FC66_GL000630</name>
</gene>
<evidence type="ECO:0000313" key="1">
    <source>
        <dbReference type="EMBL" id="KRK46129.1"/>
    </source>
</evidence>
<dbReference type="Proteomes" id="UP000051450">
    <property type="component" value="Unassembled WGS sequence"/>
</dbReference>
<reference evidence="1 2" key="1">
    <citation type="journal article" date="2015" name="Genome Announc.">
        <title>Expanding the biotechnology potential of lactobacilli through comparative genomics of 213 strains and associated genera.</title>
        <authorList>
            <person name="Sun Z."/>
            <person name="Harris H.M."/>
            <person name="McCann A."/>
            <person name="Guo C."/>
            <person name="Argimon S."/>
            <person name="Zhang W."/>
            <person name="Yang X."/>
            <person name="Jeffery I.B."/>
            <person name="Cooney J.C."/>
            <person name="Kagawa T.F."/>
            <person name="Liu W."/>
            <person name="Song Y."/>
            <person name="Salvetti E."/>
            <person name="Wrobel A."/>
            <person name="Rasinkangas P."/>
            <person name="Parkhill J."/>
            <person name="Rea M.C."/>
            <person name="O'Sullivan O."/>
            <person name="Ritari J."/>
            <person name="Douillard F.P."/>
            <person name="Paul Ross R."/>
            <person name="Yang R."/>
            <person name="Briner A.E."/>
            <person name="Felis G.E."/>
            <person name="de Vos W.M."/>
            <person name="Barrangou R."/>
            <person name="Klaenhammer T.R."/>
            <person name="Caufield P.W."/>
            <person name="Cui Y."/>
            <person name="Zhang H."/>
            <person name="O'Toole P.W."/>
        </authorList>
    </citation>
    <scope>NUCLEOTIDE SEQUENCE [LARGE SCALE GENOMIC DNA]</scope>
    <source>
        <strain evidence="1 2">DSM 15638</strain>
    </source>
</reference>
<protein>
    <recommendedName>
        <fullName evidence="3">WxL domain-containing protein</fullName>
    </recommendedName>
</protein>
<dbReference type="STRING" id="1423719.FC66_GL000630"/>
<dbReference type="EMBL" id="AZDI01000002">
    <property type="protein sequence ID" value="KRK46129.1"/>
    <property type="molecule type" value="Genomic_DNA"/>
</dbReference>
<evidence type="ECO:0008006" key="3">
    <source>
        <dbReference type="Google" id="ProtNLM"/>
    </source>
</evidence>
<proteinExistence type="predicted"/>
<keyword evidence="2" id="KW-1185">Reference proteome</keyword>
<name>A0A0R1HRR7_9LACO</name>
<organism evidence="1 2">
    <name type="scientific">Dellaglioa algida DSM 15638</name>
    <dbReference type="NCBI Taxonomy" id="1423719"/>
    <lineage>
        <taxon>Bacteria</taxon>
        <taxon>Bacillati</taxon>
        <taxon>Bacillota</taxon>
        <taxon>Bacilli</taxon>
        <taxon>Lactobacillales</taxon>
        <taxon>Lactobacillaceae</taxon>
        <taxon>Dellaglioa</taxon>
    </lineage>
</organism>
<dbReference type="AlphaFoldDB" id="A0A0R1HRR7"/>
<dbReference type="OrthoDB" id="2282798at2"/>
<dbReference type="PATRIC" id="fig|1423719.4.peg.640"/>
<dbReference type="RefSeq" id="WP_057973711.1">
    <property type="nucleotide sequence ID" value="NZ_AZDI01000002.1"/>
</dbReference>